<comment type="caution">
    <text evidence="1">The sequence shown here is derived from an EMBL/GenBank/DDBJ whole genome shotgun (WGS) entry which is preliminary data.</text>
</comment>
<dbReference type="EMBL" id="BAABRO010000014">
    <property type="protein sequence ID" value="GAA5509520.1"/>
    <property type="molecule type" value="Genomic_DNA"/>
</dbReference>
<accession>A0ABP9VWJ5</accession>
<protein>
    <submittedName>
        <fullName evidence="1">Uncharacterized protein</fullName>
    </submittedName>
</protein>
<sequence>MAKNQKTGCDIVSIPSEQTLRSRLRIIVAEAKRLELLIRTAAELERIEIEAHTPESKEVAHDV</sequence>
<organism evidence="1 2">
    <name type="scientific">Novipirellula caenicola</name>
    <dbReference type="NCBI Taxonomy" id="1536901"/>
    <lineage>
        <taxon>Bacteria</taxon>
        <taxon>Pseudomonadati</taxon>
        <taxon>Planctomycetota</taxon>
        <taxon>Planctomycetia</taxon>
        <taxon>Pirellulales</taxon>
        <taxon>Pirellulaceae</taxon>
        <taxon>Novipirellula</taxon>
    </lineage>
</organism>
<gene>
    <name evidence="1" type="ORF">Rcae01_05019</name>
</gene>
<proteinExistence type="predicted"/>
<name>A0ABP9VWJ5_9BACT</name>
<evidence type="ECO:0000313" key="1">
    <source>
        <dbReference type="EMBL" id="GAA5509520.1"/>
    </source>
</evidence>
<dbReference type="Proteomes" id="UP001416858">
    <property type="component" value="Unassembled WGS sequence"/>
</dbReference>
<evidence type="ECO:0000313" key="2">
    <source>
        <dbReference type="Proteomes" id="UP001416858"/>
    </source>
</evidence>
<keyword evidence="2" id="KW-1185">Reference proteome</keyword>
<dbReference type="RefSeq" id="WP_345686641.1">
    <property type="nucleotide sequence ID" value="NZ_BAABRO010000014.1"/>
</dbReference>
<reference evidence="1 2" key="1">
    <citation type="submission" date="2024-02" db="EMBL/GenBank/DDBJ databases">
        <title>Rhodopirellula caenicola NBRC 110016.</title>
        <authorList>
            <person name="Ichikawa N."/>
            <person name="Katano-Makiyama Y."/>
            <person name="Hidaka K."/>
        </authorList>
    </citation>
    <scope>NUCLEOTIDE SEQUENCE [LARGE SCALE GENOMIC DNA]</scope>
    <source>
        <strain evidence="1 2">NBRC 110016</strain>
    </source>
</reference>